<evidence type="ECO:0000256" key="1">
    <source>
        <dbReference type="SAM" id="MobiDB-lite"/>
    </source>
</evidence>
<dbReference type="PANTHER" id="PTHR36766">
    <property type="entry name" value="PLANT BROAD-SPECTRUM MILDEW RESISTANCE PROTEIN RPW8"/>
    <property type="match status" value="1"/>
</dbReference>
<feature type="domain" description="NB-ARC" evidence="2">
    <location>
        <begin position="146"/>
        <end position="239"/>
    </location>
</feature>
<dbReference type="PRINTS" id="PR00364">
    <property type="entry name" value="DISEASERSIST"/>
</dbReference>
<comment type="caution">
    <text evidence="4">The sequence shown here is derived from an EMBL/GenBank/DDBJ whole genome shotgun (WGS) entry which is preliminary data.</text>
</comment>
<accession>A0A2T1EAR4</accession>
<dbReference type="Gene3D" id="1.10.10.10">
    <property type="entry name" value="Winged helix-like DNA-binding domain superfamily/Winged helix DNA-binding domain"/>
    <property type="match status" value="1"/>
</dbReference>
<dbReference type="GO" id="GO:0043531">
    <property type="term" value="F:ADP binding"/>
    <property type="evidence" value="ECO:0007669"/>
    <property type="project" value="InterPro"/>
</dbReference>
<feature type="compositionally biased region" description="Basic and acidic residues" evidence="1">
    <location>
        <begin position="85"/>
        <end position="96"/>
    </location>
</feature>
<dbReference type="OrthoDB" id="434800at2"/>
<dbReference type="InterPro" id="IPR036388">
    <property type="entry name" value="WH-like_DNA-bd_sf"/>
</dbReference>
<evidence type="ECO:0000259" key="3">
    <source>
        <dbReference type="Pfam" id="PF26355"/>
    </source>
</evidence>
<name>A0A2T1EAR4_9CYAN</name>
<dbReference type="Pfam" id="PF26355">
    <property type="entry name" value="HTH_VMAP-M9"/>
    <property type="match status" value="1"/>
</dbReference>
<dbReference type="EMBL" id="PVWK01000058">
    <property type="protein sequence ID" value="PSB29791.1"/>
    <property type="molecule type" value="Genomic_DNA"/>
</dbReference>
<proteinExistence type="predicted"/>
<keyword evidence="5" id="KW-1185">Reference proteome</keyword>
<dbReference type="Pfam" id="PF00931">
    <property type="entry name" value="NB-ARC"/>
    <property type="match status" value="1"/>
</dbReference>
<organism evidence="4 5">
    <name type="scientific">Stenomitos frigidus ULC18</name>
    <dbReference type="NCBI Taxonomy" id="2107698"/>
    <lineage>
        <taxon>Bacteria</taxon>
        <taxon>Bacillati</taxon>
        <taxon>Cyanobacteriota</taxon>
        <taxon>Cyanophyceae</taxon>
        <taxon>Leptolyngbyales</taxon>
        <taxon>Leptolyngbyaceae</taxon>
        <taxon>Stenomitos</taxon>
    </lineage>
</organism>
<gene>
    <name evidence="4" type="ORF">C7B82_10565</name>
</gene>
<reference evidence="5" key="1">
    <citation type="submission" date="2018-02" db="EMBL/GenBank/DDBJ databases">
        <authorList>
            <person name="Moore K."/>
            <person name="Momper L."/>
        </authorList>
    </citation>
    <scope>NUCLEOTIDE SEQUENCE [LARGE SCALE GENOMIC DNA]</scope>
    <source>
        <strain evidence="5">ULC18</strain>
    </source>
</reference>
<evidence type="ECO:0000259" key="2">
    <source>
        <dbReference type="Pfam" id="PF00931"/>
    </source>
</evidence>
<reference evidence="4 5" key="2">
    <citation type="submission" date="2018-03" db="EMBL/GenBank/DDBJ databases">
        <title>The ancient ancestry and fast evolution of plastids.</title>
        <authorList>
            <person name="Moore K.R."/>
            <person name="Magnabosco C."/>
            <person name="Momper L."/>
            <person name="Gold D.A."/>
            <person name="Bosak T."/>
            <person name="Fournier G.P."/>
        </authorList>
    </citation>
    <scope>NUCLEOTIDE SEQUENCE [LARGE SCALE GENOMIC DNA]</scope>
    <source>
        <strain evidence="4 5">ULC18</strain>
    </source>
</reference>
<dbReference type="InterPro" id="IPR027417">
    <property type="entry name" value="P-loop_NTPase"/>
</dbReference>
<protein>
    <submittedName>
        <fullName evidence="4">Uncharacterized protein</fullName>
    </submittedName>
</protein>
<feature type="compositionally biased region" description="Polar residues" evidence="1">
    <location>
        <begin position="97"/>
        <end position="108"/>
    </location>
</feature>
<dbReference type="SUPFAM" id="SSF52540">
    <property type="entry name" value="P-loop containing nucleoside triphosphate hydrolases"/>
    <property type="match status" value="1"/>
</dbReference>
<dbReference type="Gene3D" id="3.40.50.300">
    <property type="entry name" value="P-loop containing nucleotide triphosphate hydrolases"/>
    <property type="match status" value="1"/>
</dbReference>
<feature type="region of interest" description="Disordered" evidence="1">
    <location>
        <begin position="85"/>
        <end position="115"/>
    </location>
</feature>
<dbReference type="PANTHER" id="PTHR36766:SF30">
    <property type="entry name" value="TIR-NBS TYPE DISEASE RESISTANCE PROTEIN-RELATED"/>
    <property type="match status" value="1"/>
</dbReference>
<evidence type="ECO:0000313" key="5">
    <source>
        <dbReference type="Proteomes" id="UP000239576"/>
    </source>
</evidence>
<dbReference type="InterPro" id="IPR058651">
    <property type="entry name" value="HTH_VMAP-M9"/>
</dbReference>
<dbReference type="RefSeq" id="WP_106256263.1">
    <property type="nucleotide sequence ID" value="NZ_CAWNSW010000042.1"/>
</dbReference>
<dbReference type="Proteomes" id="UP000239576">
    <property type="component" value="Unassembled WGS sequence"/>
</dbReference>
<sequence length="460" mass="52483">MDADEALKFVEQLLSEQEKRLNDLQRVMFRGAWEGKSSRKIYQECSSRCTYQHLIQNVGPELWRLLSDVVDDRVSKRNLQGPIERAKELRSRRDRNGTSTTSERSQPEPNLRLEPESNLLWEEHKPQWEDWGNIPAVSSVFGRIKELEQLEERFSFNGCRLIVLFGAPGIGKTTLAAKLAHQVKDQFDFLIWRSLQPAPSLTSLVADLVQFLSNGQETSTELTRLLYYLRNQSCLIVLDGLESVLRGGVHNGSYQEGYEEYGELLKQVGQTVHQSCLVFTSAEKPKDVARMEGGNQRVFALKLEGLGELAAREFLNAKGAFSCADSDWRLIIQRYEGNPSALNAIATNVREVFDGDVKNFLEELQQGTALFEDIRSLLDRQFNRLSDLERAIVECLVKHHEPLTITEIIQSVTRPITNVEVQEVLQSLLRRSLIEGTAARYSLQALMTEYMVHRAIEQRT</sequence>
<feature type="domain" description="vWA-MoxR associated protein N-terminal HTH" evidence="3">
    <location>
        <begin position="1"/>
        <end position="85"/>
    </location>
</feature>
<dbReference type="InterPro" id="IPR002182">
    <property type="entry name" value="NB-ARC"/>
</dbReference>
<evidence type="ECO:0000313" key="4">
    <source>
        <dbReference type="EMBL" id="PSB29791.1"/>
    </source>
</evidence>
<dbReference type="AlphaFoldDB" id="A0A2T1EAR4"/>